<dbReference type="CDD" id="cd04123">
    <property type="entry name" value="Rab21"/>
    <property type="match status" value="1"/>
</dbReference>
<dbReference type="SUPFAM" id="SSF52540">
    <property type="entry name" value="P-loop containing nucleoside triphosphate hydrolases"/>
    <property type="match status" value="1"/>
</dbReference>
<comment type="similarity">
    <text evidence="1">Belongs to the small GTPase superfamily. Rab family.</text>
</comment>
<evidence type="ECO:0000256" key="1">
    <source>
        <dbReference type="ARBA" id="ARBA00006270"/>
    </source>
</evidence>
<evidence type="ECO:0000256" key="11">
    <source>
        <dbReference type="SAM" id="MobiDB-lite"/>
    </source>
</evidence>
<evidence type="ECO:0000313" key="12">
    <source>
        <dbReference type="EMBL" id="CAE0652460.1"/>
    </source>
</evidence>
<dbReference type="FunFam" id="3.40.50.300:FF:000550">
    <property type="entry name" value="ras-related protein Rab-21"/>
    <property type="match status" value="1"/>
</dbReference>
<dbReference type="PRINTS" id="PR00449">
    <property type="entry name" value="RASTRNSFRMNG"/>
</dbReference>
<keyword evidence="4" id="KW-0547">Nucleotide-binding</keyword>
<protein>
    <recommendedName>
        <fullName evidence="2">Ras-related protein Rab-21</fullName>
    </recommendedName>
</protein>
<dbReference type="GO" id="GO:0012505">
    <property type="term" value="C:endomembrane system"/>
    <property type="evidence" value="ECO:0007669"/>
    <property type="project" value="UniProtKB-SubCell"/>
</dbReference>
<keyword evidence="8" id="KW-0449">Lipoprotein</keyword>
<sequence>MSQMAFKVVLLGEGRVGKTSLCLRYVQNSFSDKQKSTITATYLDKFLNIGQKSVKLMIWDTAGQERFHALGPIYYRDANGALLVYDITDRDSFRKVRNWVKELRKIVGKDIVLCIVGNKVDLEKKRQVDKEEALKYAEQVGAVHCLASAKTGRGVEQAFLELTKGLLKKATSSSGNRRSINSRRNIKVAPQNPEQKGPCCG</sequence>
<evidence type="ECO:0000256" key="8">
    <source>
        <dbReference type="ARBA" id="ARBA00023288"/>
    </source>
</evidence>
<evidence type="ECO:0000256" key="6">
    <source>
        <dbReference type="ARBA" id="ARBA00023134"/>
    </source>
</evidence>
<dbReference type="InterPro" id="IPR041833">
    <property type="entry name" value="Rab21"/>
</dbReference>
<dbReference type="PROSITE" id="PS51419">
    <property type="entry name" value="RAB"/>
    <property type="match status" value="1"/>
</dbReference>
<dbReference type="PROSITE" id="PS51421">
    <property type="entry name" value="RAS"/>
    <property type="match status" value="1"/>
</dbReference>
<evidence type="ECO:0000256" key="3">
    <source>
        <dbReference type="ARBA" id="ARBA00022448"/>
    </source>
</evidence>
<dbReference type="InterPro" id="IPR027417">
    <property type="entry name" value="P-loop_NTPase"/>
</dbReference>
<feature type="region of interest" description="Disordered" evidence="11">
    <location>
        <begin position="172"/>
        <end position="201"/>
    </location>
</feature>
<dbReference type="AlphaFoldDB" id="A0A6V3JWJ8"/>
<name>A0A6V3JWJ8_9EUKA</name>
<dbReference type="InterPro" id="IPR005225">
    <property type="entry name" value="Small_GTP-bd"/>
</dbReference>
<dbReference type="SMART" id="SM00174">
    <property type="entry name" value="RHO"/>
    <property type="match status" value="1"/>
</dbReference>
<evidence type="ECO:0000256" key="4">
    <source>
        <dbReference type="ARBA" id="ARBA00022741"/>
    </source>
</evidence>
<evidence type="ECO:0000256" key="10">
    <source>
        <dbReference type="ARBA" id="ARBA00037868"/>
    </source>
</evidence>
<keyword evidence="9" id="KW-0636">Prenylation</keyword>
<dbReference type="Gene3D" id="3.40.50.300">
    <property type="entry name" value="P-loop containing nucleotide triphosphate hydrolases"/>
    <property type="match status" value="1"/>
</dbReference>
<dbReference type="PROSITE" id="PS51420">
    <property type="entry name" value="RHO"/>
    <property type="match status" value="1"/>
</dbReference>
<dbReference type="GO" id="GO:0015031">
    <property type="term" value="P:protein transport"/>
    <property type="evidence" value="ECO:0007669"/>
    <property type="project" value="UniProtKB-KW"/>
</dbReference>
<dbReference type="PANTHER" id="PTHR47978">
    <property type="match status" value="1"/>
</dbReference>
<evidence type="ECO:0000256" key="5">
    <source>
        <dbReference type="ARBA" id="ARBA00022927"/>
    </source>
</evidence>
<keyword evidence="6" id="KW-0342">GTP-binding</keyword>
<reference evidence="12" key="1">
    <citation type="submission" date="2021-01" db="EMBL/GenBank/DDBJ databases">
        <authorList>
            <person name="Corre E."/>
            <person name="Pelletier E."/>
            <person name="Niang G."/>
            <person name="Scheremetjew M."/>
            <person name="Finn R."/>
            <person name="Kale V."/>
            <person name="Holt S."/>
            <person name="Cochrane G."/>
            <person name="Meng A."/>
            <person name="Brown T."/>
            <person name="Cohen L."/>
        </authorList>
    </citation>
    <scope>NUCLEOTIDE SEQUENCE</scope>
    <source>
        <strain evidence="12">CCCM811</strain>
    </source>
</reference>
<dbReference type="EMBL" id="HBIV01007530">
    <property type="protein sequence ID" value="CAE0652460.1"/>
    <property type="molecule type" value="Transcribed_RNA"/>
</dbReference>
<evidence type="ECO:0000256" key="2">
    <source>
        <dbReference type="ARBA" id="ARBA00014900"/>
    </source>
</evidence>
<dbReference type="SMART" id="SM00173">
    <property type="entry name" value="RAS"/>
    <property type="match status" value="1"/>
</dbReference>
<keyword evidence="5" id="KW-0653">Protein transport</keyword>
<evidence type="ECO:0000256" key="7">
    <source>
        <dbReference type="ARBA" id="ARBA00023136"/>
    </source>
</evidence>
<comment type="subcellular location">
    <subcellularLocation>
        <location evidence="10">Endomembrane system</location>
        <topology evidence="10">Lipid-anchor</topology>
    </subcellularLocation>
</comment>
<evidence type="ECO:0000256" key="9">
    <source>
        <dbReference type="ARBA" id="ARBA00023289"/>
    </source>
</evidence>
<gene>
    <name evidence="12" type="ORF">LGLO00237_LOCUS5583</name>
</gene>
<accession>A0A6V3JWJ8</accession>
<keyword evidence="3" id="KW-0813">Transport</keyword>
<dbReference type="SMART" id="SM00175">
    <property type="entry name" value="RAB"/>
    <property type="match status" value="1"/>
</dbReference>
<dbReference type="Pfam" id="PF00071">
    <property type="entry name" value="Ras"/>
    <property type="match status" value="1"/>
</dbReference>
<keyword evidence="7" id="KW-0472">Membrane</keyword>
<dbReference type="GO" id="GO:0005525">
    <property type="term" value="F:GTP binding"/>
    <property type="evidence" value="ECO:0007669"/>
    <property type="project" value="UniProtKB-KW"/>
</dbReference>
<proteinExistence type="inferred from homology"/>
<dbReference type="SMART" id="SM00176">
    <property type="entry name" value="RAN"/>
    <property type="match status" value="1"/>
</dbReference>
<dbReference type="GO" id="GO:0032482">
    <property type="term" value="P:Rab protein signal transduction"/>
    <property type="evidence" value="ECO:0007669"/>
    <property type="project" value="InterPro"/>
</dbReference>
<dbReference type="InterPro" id="IPR001806">
    <property type="entry name" value="Small_GTPase"/>
</dbReference>
<dbReference type="NCBIfam" id="TIGR00231">
    <property type="entry name" value="small_GTP"/>
    <property type="match status" value="1"/>
</dbReference>
<dbReference type="GO" id="GO:0003924">
    <property type="term" value="F:GTPase activity"/>
    <property type="evidence" value="ECO:0007669"/>
    <property type="project" value="InterPro"/>
</dbReference>
<organism evidence="12">
    <name type="scientific">Lotharella globosa</name>
    <dbReference type="NCBI Taxonomy" id="91324"/>
    <lineage>
        <taxon>Eukaryota</taxon>
        <taxon>Sar</taxon>
        <taxon>Rhizaria</taxon>
        <taxon>Cercozoa</taxon>
        <taxon>Chlorarachniophyceae</taxon>
        <taxon>Lotharella</taxon>
    </lineage>
</organism>